<accession>X1JGI7</accession>
<evidence type="ECO:0000256" key="3">
    <source>
        <dbReference type="ARBA" id="ARBA00022630"/>
    </source>
</evidence>
<organism evidence="6">
    <name type="scientific">marine sediment metagenome</name>
    <dbReference type="NCBI Taxonomy" id="412755"/>
    <lineage>
        <taxon>unclassified sequences</taxon>
        <taxon>metagenomes</taxon>
        <taxon>ecological metagenomes</taxon>
    </lineage>
</organism>
<dbReference type="InterPro" id="IPR036250">
    <property type="entry name" value="AcylCo_DH-like_C"/>
</dbReference>
<protein>
    <recommendedName>
        <fullName evidence="5">Acyl-CoA dehydrogenase/oxidase C-terminal domain-containing protein</fullName>
    </recommendedName>
</protein>
<dbReference type="Pfam" id="PF00441">
    <property type="entry name" value="Acyl-CoA_dh_1"/>
    <property type="match status" value="1"/>
</dbReference>
<evidence type="ECO:0000313" key="6">
    <source>
        <dbReference type="EMBL" id="GAH68868.1"/>
    </source>
</evidence>
<feature type="non-terminal residue" evidence="6">
    <location>
        <position position="266"/>
    </location>
</feature>
<sequence>WIPDFGAEGYVTRSYKMDELDINYEEHGAAAETMRILAVDQFDTQFCMAMGATILAINAIKAHHEGIQERLDALRDLMTGKECGAILITEPERGSDAVHQLTVTEPQEDGSLIINGEKIYNTNSPKAKWVVGYGTAVANEGNQMTQYLINTSWDGWRSERVFIPWTPKIWIGHNHLTNIRVPPEYVLGGVGKGRDHLFEGLILERIGIAVGNVAQAWTALSHAFIYINMRKQFGQEVLKFQGVGFTFADYWARTTNLTIGLLKFCE</sequence>
<dbReference type="GO" id="GO:0006552">
    <property type="term" value="P:L-leucine catabolic process"/>
    <property type="evidence" value="ECO:0007669"/>
    <property type="project" value="TreeGrafter"/>
</dbReference>
<feature type="domain" description="Acyl-CoA dehydrogenase/oxidase C-terminal" evidence="5">
    <location>
        <begin position="192"/>
        <end position="259"/>
    </location>
</feature>
<dbReference type="PANTHER" id="PTHR43884:SF18">
    <property type="entry name" value="ISOVALERYL-COENZYME A DEHYDROGENASE"/>
    <property type="match status" value="1"/>
</dbReference>
<dbReference type="InterPro" id="IPR009075">
    <property type="entry name" value="AcylCo_DH/oxidase_C"/>
</dbReference>
<dbReference type="SUPFAM" id="SSF56645">
    <property type="entry name" value="Acyl-CoA dehydrogenase NM domain-like"/>
    <property type="match status" value="1"/>
</dbReference>
<evidence type="ECO:0000256" key="1">
    <source>
        <dbReference type="ARBA" id="ARBA00001974"/>
    </source>
</evidence>
<reference evidence="6" key="1">
    <citation type="journal article" date="2014" name="Front. Microbiol.">
        <title>High frequency of phylogenetically diverse reductive dehalogenase-homologous genes in deep subseafloor sedimentary metagenomes.</title>
        <authorList>
            <person name="Kawai M."/>
            <person name="Futagami T."/>
            <person name="Toyoda A."/>
            <person name="Takaki Y."/>
            <person name="Nishi S."/>
            <person name="Hori S."/>
            <person name="Arai W."/>
            <person name="Tsubouchi T."/>
            <person name="Morono Y."/>
            <person name="Uchiyama I."/>
            <person name="Ito T."/>
            <person name="Fujiyama A."/>
            <person name="Inagaki F."/>
            <person name="Takami H."/>
        </authorList>
    </citation>
    <scope>NUCLEOTIDE SEQUENCE</scope>
    <source>
        <strain evidence="6">Expedition CK06-06</strain>
    </source>
</reference>
<dbReference type="InterPro" id="IPR046373">
    <property type="entry name" value="Acyl-CoA_Oxase/DH_mid-dom_sf"/>
</dbReference>
<dbReference type="GO" id="GO:0008470">
    <property type="term" value="F:3-methylbutanoyl-CoA dehydrogenase activity"/>
    <property type="evidence" value="ECO:0007669"/>
    <property type="project" value="TreeGrafter"/>
</dbReference>
<dbReference type="InterPro" id="IPR009100">
    <property type="entry name" value="AcylCoA_DH/oxidase_NM_dom_sf"/>
</dbReference>
<evidence type="ECO:0000259" key="5">
    <source>
        <dbReference type="Pfam" id="PF00441"/>
    </source>
</evidence>
<dbReference type="Gene3D" id="1.20.140.10">
    <property type="entry name" value="Butyryl-CoA Dehydrogenase, subunit A, domain 3"/>
    <property type="match status" value="1"/>
</dbReference>
<name>X1JGI7_9ZZZZ</name>
<keyword evidence="4" id="KW-0274">FAD</keyword>
<comment type="caution">
    <text evidence="6">The sequence shown here is derived from an EMBL/GenBank/DDBJ whole genome shotgun (WGS) entry which is preliminary data.</text>
</comment>
<evidence type="ECO:0000256" key="2">
    <source>
        <dbReference type="ARBA" id="ARBA00009347"/>
    </source>
</evidence>
<comment type="similarity">
    <text evidence="2">Belongs to the acyl-CoA dehydrogenase family.</text>
</comment>
<dbReference type="PANTHER" id="PTHR43884">
    <property type="entry name" value="ACYL-COA DEHYDROGENASE"/>
    <property type="match status" value="1"/>
</dbReference>
<dbReference type="AlphaFoldDB" id="X1JGI7"/>
<dbReference type="EMBL" id="BARU01029607">
    <property type="protein sequence ID" value="GAH68868.1"/>
    <property type="molecule type" value="Genomic_DNA"/>
</dbReference>
<evidence type="ECO:0000256" key="4">
    <source>
        <dbReference type="ARBA" id="ARBA00022827"/>
    </source>
</evidence>
<comment type="cofactor">
    <cofactor evidence="1">
        <name>FAD</name>
        <dbReference type="ChEBI" id="CHEBI:57692"/>
    </cofactor>
</comment>
<dbReference type="SUPFAM" id="SSF47203">
    <property type="entry name" value="Acyl-CoA dehydrogenase C-terminal domain-like"/>
    <property type="match status" value="1"/>
</dbReference>
<keyword evidence="3" id="KW-0285">Flavoprotein</keyword>
<gene>
    <name evidence="6" type="ORF">S03H2_47071</name>
</gene>
<proteinExistence type="inferred from homology"/>
<feature type="non-terminal residue" evidence="6">
    <location>
        <position position="1"/>
    </location>
</feature>
<dbReference type="Gene3D" id="1.10.540.10">
    <property type="entry name" value="Acyl-CoA dehydrogenase/oxidase, N-terminal domain"/>
    <property type="match status" value="1"/>
</dbReference>
<dbReference type="Gene3D" id="2.40.110.10">
    <property type="entry name" value="Butyryl-CoA Dehydrogenase, subunit A, domain 2"/>
    <property type="match status" value="1"/>
</dbReference>
<dbReference type="GO" id="GO:0050660">
    <property type="term" value="F:flavin adenine dinucleotide binding"/>
    <property type="evidence" value="ECO:0007669"/>
    <property type="project" value="InterPro"/>
</dbReference>
<dbReference type="InterPro" id="IPR037069">
    <property type="entry name" value="AcylCoA_DH/ox_N_sf"/>
</dbReference>